<dbReference type="GO" id="GO:0016646">
    <property type="term" value="F:oxidoreductase activity, acting on the CH-NH group of donors, NAD or NADP as acceptor"/>
    <property type="evidence" value="ECO:0007669"/>
    <property type="project" value="TreeGrafter"/>
</dbReference>
<dbReference type="InterPro" id="IPR036291">
    <property type="entry name" value="NAD(P)-bd_dom_sf"/>
</dbReference>
<gene>
    <name evidence="2" type="ORF">SAMN06265368_0948</name>
</gene>
<dbReference type="Proteomes" id="UP000219439">
    <property type="component" value="Unassembled WGS sequence"/>
</dbReference>
<reference evidence="2 3" key="1">
    <citation type="submission" date="2017-09" db="EMBL/GenBank/DDBJ databases">
        <authorList>
            <person name="Ehlers B."/>
            <person name="Leendertz F.H."/>
        </authorList>
    </citation>
    <scope>NUCLEOTIDE SEQUENCE [LARGE SCALE GENOMIC DNA]</scope>
    <source>
        <strain evidence="2 3">DSM 18289</strain>
    </source>
</reference>
<dbReference type="Pfam" id="PF13460">
    <property type="entry name" value="NAD_binding_10"/>
    <property type="match status" value="1"/>
</dbReference>
<dbReference type="AlphaFoldDB" id="A0A285NDP8"/>
<evidence type="ECO:0000259" key="1">
    <source>
        <dbReference type="Pfam" id="PF13460"/>
    </source>
</evidence>
<accession>A0A285NDP8</accession>
<dbReference type="InterPro" id="IPR051606">
    <property type="entry name" value="Polyketide_Oxido-like"/>
</dbReference>
<dbReference type="InterPro" id="IPR016040">
    <property type="entry name" value="NAD(P)-bd_dom"/>
</dbReference>
<name>A0A285NDP8_9HYPH</name>
<proteinExistence type="predicted"/>
<keyword evidence="3" id="KW-1185">Reference proteome</keyword>
<feature type="domain" description="NAD(P)-binding" evidence="1">
    <location>
        <begin position="7"/>
        <end position="202"/>
    </location>
</feature>
<sequence>MKIIIFGARGDVGRRLVKEALMRGHQVTAVVRNESQINDIPSNTNSIIGNVISGENIADLMQGQDLAISALRPPDGQEELLVPLTQSILKGVEQAAIRAIIVGGAASLKVPNANGHTVLTAPNFLPEAVVPIATACQAQFELMQAQDDVDWTYLCPPAMLTPGERKDHYRIGSDTLVVDEDGNSGISMEDFAIAMLDEAENPKHRKQRFTIGY</sequence>
<evidence type="ECO:0000313" key="2">
    <source>
        <dbReference type="EMBL" id="SNZ07428.1"/>
    </source>
</evidence>
<dbReference type="PANTHER" id="PTHR43355:SF2">
    <property type="entry name" value="FLAVIN REDUCTASE (NADPH)"/>
    <property type="match status" value="1"/>
</dbReference>
<dbReference type="SUPFAM" id="SSF51735">
    <property type="entry name" value="NAD(P)-binding Rossmann-fold domains"/>
    <property type="match status" value="1"/>
</dbReference>
<dbReference type="RefSeq" id="WP_097152212.1">
    <property type="nucleotide sequence ID" value="NZ_OBEL01000001.1"/>
</dbReference>
<evidence type="ECO:0000313" key="3">
    <source>
        <dbReference type="Proteomes" id="UP000219439"/>
    </source>
</evidence>
<dbReference type="EMBL" id="OBEL01000001">
    <property type="protein sequence ID" value="SNZ07428.1"/>
    <property type="molecule type" value="Genomic_DNA"/>
</dbReference>
<dbReference type="OrthoDB" id="7352421at2"/>
<protein>
    <recommendedName>
        <fullName evidence="1">NAD(P)-binding domain-containing protein</fullName>
    </recommendedName>
</protein>
<dbReference type="Gene3D" id="3.40.50.720">
    <property type="entry name" value="NAD(P)-binding Rossmann-like Domain"/>
    <property type="match status" value="1"/>
</dbReference>
<organism evidence="2 3">
    <name type="scientific">Cohaesibacter gelatinilyticus</name>
    <dbReference type="NCBI Taxonomy" id="372072"/>
    <lineage>
        <taxon>Bacteria</taxon>
        <taxon>Pseudomonadati</taxon>
        <taxon>Pseudomonadota</taxon>
        <taxon>Alphaproteobacteria</taxon>
        <taxon>Hyphomicrobiales</taxon>
        <taxon>Cohaesibacteraceae</taxon>
    </lineage>
</organism>
<dbReference type="PANTHER" id="PTHR43355">
    <property type="entry name" value="FLAVIN REDUCTASE (NADPH)"/>
    <property type="match status" value="1"/>
</dbReference>